<dbReference type="PRINTS" id="PR00039">
    <property type="entry name" value="HTHLYSR"/>
</dbReference>
<evidence type="ECO:0000256" key="3">
    <source>
        <dbReference type="ARBA" id="ARBA00023125"/>
    </source>
</evidence>
<evidence type="ECO:0000256" key="1">
    <source>
        <dbReference type="ARBA" id="ARBA00009437"/>
    </source>
</evidence>
<dbReference type="Pfam" id="PF00126">
    <property type="entry name" value="HTH_1"/>
    <property type="match status" value="1"/>
</dbReference>
<dbReference type="PANTHER" id="PTHR30537">
    <property type="entry name" value="HTH-TYPE TRANSCRIPTIONAL REGULATOR"/>
    <property type="match status" value="1"/>
</dbReference>
<dbReference type="KEGG" id="palk:PSAKL28_32100"/>
<gene>
    <name evidence="6" type="ORF">PSAKL28_32100</name>
</gene>
<dbReference type="GO" id="GO:0043565">
    <property type="term" value="F:sequence-specific DNA binding"/>
    <property type="evidence" value="ECO:0007669"/>
    <property type="project" value="TreeGrafter"/>
</dbReference>
<dbReference type="InterPro" id="IPR036388">
    <property type="entry name" value="WH-like_DNA-bd_sf"/>
</dbReference>
<dbReference type="EMBL" id="CP009048">
    <property type="protein sequence ID" value="AIL62377.1"/>
    <property type="molecule type" value="Genomic_DNA"/>
</dbReference>
<dbReference type="GO" id="GO:0003700">
    <property type="term" value="F:DNA-binding transcription factor activity"/>
    <property type="evidence" value="ECO:0007669"/>
    <property type="project" value="InterPro"/>
</dbReference>
<evidence type="ECO:0000259" key="5">
    <source>
        <dbReference type="PROSITE" id="PS50931"/>
    </source>
</evidence>
<evidence type="ECO:0000256" key="4">
    <source>
        <dbReference type="ARBA" id="ARBA00023163"/>
    </source>
</evidence>
<keyword evidence="4" id="KW-0804">Transcription</keyword>
<reference evidence="6 7" key="1">
    <citation type="submission" date="2014-07" db="EMBL/GenBank/DDBJ databases">
        <authorList>
            <person name="Lee K."/>
            <person name="Lim J.Y."/>
            <person name="Hwang I."/>
        </authorList>
    </citation>
    <scope>NUCLEOTIDE SEQUENCE [LARGE SCALE GENOMIC DNA]</scope>
    <source>
        <strain evidence="6 7">KL28</strain>
    </source>
</reference>
<dbReference type="HOGENOM" id="CLU_039613_16_1_6"/>
<evidence type="ECO:0000313" key="7">
    <source>
        <dbReference type="Proteomes" id="UP000028931"/>
    </source>
</evidence>
<name>A0A077FAB9_9PSED</name>
<dbReference type="SUPFAM" id="SSF46785">
    <property type="entry name" value="Winged helix' DNA-binding domain"/>
    <property type="match status" value="1"/>
</dbReference>
<comment type="similarity">
    <text evidence="1">Belongs to the LysR transcriptional regulatory family.</text>
</comment>
<dbReference type="Gene3D" id="3.40.190.290">
    <property type="match status" value="1"/>
</dbReference>
<dbReference type="GO" id="GO:0006351">
    <property type="term" value="P:DNA-templated transcription"/>
    <property type="evidence" value="ECO:0007669"/>
    <property type="project" value="TreeGrafter"/>
</dbReference>
<dbReference type="AlphaFoldDB" id="A0A077FAB9"/>
<dbReference type="PANTHER" id="PTHR30537:SF72">
    <property type="entry name" value="LYSR FAMILY TRANSCRIPTIONAL REGULATOR"/>
    <property type="match status" value="1"/>
</dbReference>
<organism evidence="6 7">
    <name type="scientific">Pseudomonas alkylphenolica</name>
    <dbReference type="NCBI Taxonomy" id="237609"/>
    <lineage>
        <taxon>Bacteria</taxon>
        <taxon>Pseudomonadati</taxon>
        <taxon>Pseudomonadota</taxon>
        <taxon>Gammaproteobacteria</taxon>
        <taxon>Pseudomonadales</taxon>
        <taxon>Pseudomonadaceae</taxon>
        <taxon>Pseudomonas</taxon>
    </lineage>
</organism>
<evidence type="ECO:0000256" key="2">
    <source>
        <dbReference type="ARBA" id="ARBA00023015"/>
    </source>
</evidence>
<dbReference type="CDD" id="cd08476">
    <property type="entry name" value="PBP2_CrgA_like_7"/>
    <property type="match status" value="1"/>
</dbReference>
<dbReference type="InterPro" id="IPR005119">
    <property type="entry name" value="LysR_subst-bd"/>
</dbReference>
<dbReference type="PROSITE" id="PS50931">
    <property type="entry name" value="HTH_LYSR"/>
    <property type="match status" value="1"/>
</dbReference>
<dbReference type="InterPro" id="IPR058163">
    <property type="entry name" value="LysR-type_TF_proteobact-type"/>
</dbReference>
<dbReference type="RefSeq" id="WP_038612357.1">
    <property type="nucleotide sequence ID" value="NZ_CP009048.1"/>
</dbReference>
<dbReference type="Pfam" id="PF03466">
    <property type="entry name" value="LysR_substrate"/>
    <property type="match status" value="1"/>
</dbReference>
<keyword evidence="2" id="KW-0805">Transcription regulation</keyword>
<feature type="domain" description="HTH lysR-type" evidence="5">
    <location>
        <begin position="1"/>
        <end position="59"/>
    </location>
</feature>
<dbReference type="SUPFAM" id="SSF53850">
    <property type="entry name" value="Periplasmic binding protein-like II"/>
    <property type="match status" value="1"/>
</dbReference>
<keyword evidence="3" id="KW-0238">DNA-binding</keyword>
<dbReference type="InterPro" id="IPR036390">
    <property type="entry name" value="WH_DNA-bd_sf"/>
</dbReference>
<sequence length="304" mass="34885">MDSLNGFVVFVRVAETRSFVAAAQSLGVSASAVGKRVARLESRLGVRLFHRSTRSITLTAEGMVFLERSRRILTEIESVELELLQSNETPRGRLRISLPQVTALVMPALSEFMALYPEIELDLDFSDRMVDIIGEGFDVVMRGGTPSDSRLQAKFLGHFHHLLVASPGYLQRCGTPRRPDDLTRHTCLHYRFPSSGKLERWPLRREACERDYEIPVSMVCNHVETRVCFAMRDRGITCLPDFTVRQQLAKGELVTVLDDYLERRGSFYLLWPSGRQMPTRLRVFIDFMSERVFAEHQRYVPHSY</sequence>
<evidence type="ECO:0000313" key="6">
    <source>
        <dbReference type="EMBL" id="AIL62377.1"/>
    </source>
</evidence>
<dbReference type="FunFam" id="1.10.10.10:FF:000001">
    <property type="entry name" value="LysR family transcriptional regulator"/>
    <property type="match status" value="1"/>
</dbReference>
<protein>
    <submittedName>
        <fullName evidence="6">LysR family transcriptional regulator</fullName>
    </submittedName>
</protein>
<proteinExistence type="inferred from homology"/>
<dbReference type="InterPro" id="IPR000847">
    <property type="entry name" value="LysR_HTH_N"/>
</dbReference>
<dbReference type="Gene3D" id="1.10.10.10">
    <property type="entry name" value="Winged helix-like DNA-binding domain superfamily/Winged helix DNA-binding domain"/>
    <property type="match status" value="1"/>
</dbReference>
<dbReference type="Proteomes" id="UP000028931">
    <property type="component" value="Chromosome"/>
</dbReference>
<dbReference type="OrthoDB" id="9110639at2"/>
<accession>A0A077FAB9</accession>
<dbReference type="eggNOG" id="COG0583">
    <property type="taxonomic scope" value="Bacteria"/>
</dbReference>